<comment type="caution">
    <text evidence="1">The sequence shown here is derived from an EMBL/GenBank/DDBJ whole genome shotgun (WGS) entry which is preliminary data.</text>
</comment>
<evidence type="ECO:0000313" key="2">
    <source>
        <dbReference type="Proteomes" id="UP001055811"/>
    </source>
</evidence>
<dbReference type="Proteomes" id="UP001055811">
    <property type="component" value="Linkage Group LG07"/>
</dbReference>
<accession>A0ACB9ANN4</accession>
<gene>
    <name evidence="1" type="ORF">L2E82_41549</name>
</gene>
<keyword evidence="2" id="KW-1185">Reference proteome</keyword>
<sequence>MLSSLRKNVGDCLLRKNQGASAAFVLESHVLNLEAKQNKHMGVKMAGKLDVDVFLDFSILTYGVPTTFCVSGKWKIDKKEGICKDEFDINAYMDSLVTTCFGRFVIWSPRLPSTQDIVSFNFCGIPVASVCIADVQFKGRGRSQNVWEYRKGSLVFSFTVQMEDGHVVPLVQYVVCFKDLAIKIWHMVVVQEKSKKQDLSTVNVVTVLLQHPTSLVKGKTRKSLRFLRAGGPLTAVVLGTAFVKIFHPSSISLVGDIPQGLTPFSIPKEFGQFKSLIPTAMLITGVAIPESVGIAKALVAKNGYELDSNQDEVTDH</sequence>
<name>A0ACB9ANN4_CICIN</name>
<proteinExistence type="predicted"/>
<reference evidence="2" key="1">
    <citation type="journal article" date="2022" name="Mol. Ecol. Resour.">
        <title>The genomes of chicory, endive, great burdock and yacon provide insights into Asteraceae palaeo-polyploidization history and plant inulin production.</title>
        <authorList>
            <person name="Fan W."/>
            <person name="Wang S."/>
            <person name="Wang H."/>
            <person name="Wang A."/>
            <person name="Jiang F."/>
            <person name="Liu H."/>
            <person name="Zhao H."/>
            <person name="Xu D."/>
            <person name="Zhang Y."/>
        </authorList>
    </citation>
    <scope>NUCLEOTIDE SEQUENCE [LARGE SCALE GENOMIC DNA]</scope>
    <source>
        <strain evidence="2">cv. Punajuju</strain>
    </source>
</reference>
<reference evidence="1 2" key="2">
    <citation type="journal article" date="2022" name="Mol. Ecol. Resour.">
        <title>The genomes of chicory, endive, great burdock and yacon provide insights into Asteraceae paleo-polyploidization history and plant inulin production.</title>
        <authorList>
            <person name="Fan W."/>
            <person name="Wang S."/>
            <person name="Wang H."/>
            <person name="Wang A."/>
            <person name="Jiang F."/>
            <person name="Liu H."/>
            <person name="Zhao H."/>
            <person name="Xu D."/>
            <person name="Zhang Y."/>
        </authorList>
    </citation>
    <scope>NUCLEOTIDE SEQUENCE [LARGE SCALE GENOMIC DNA]</scope>
    <source>
        <strain evidence="2">cv. Punajuju</strain>
        <tissue evidence="1">Leaves</tissue>
    </source>
</reference>
<protein>
    <submittedName>
        <fullName evidence="1">Uncharacterized protein</fullName>
    </submittedName>
</protein>
<evidence type="ECO:0000313" key="1">
    <source>
        <dbReference type="EMBL" id="KAI3711448.1"/>
    </source>
</evidence>
<organism evidence="1 2">
    <name type="scientific">Cichorium intybus</name>
    <name type="common">Chicory</name>
    <dbReference type="NCBI Taxonomy" id="13427"/>
    <lineage>
        <taxon>Eukaryota</taxon>
        <taxon>Viridiplantae</taxon>
        <taxon>Streptophyta</taxon>
        <taxon>Embryophyta</taxon>
        <taxon>Tracheophyta</taxon>
        <taxon>Spermatophyta</taxon>
        <taxon>Magnoliopsida</taxon>
        <taxon>eudicotyledons</taxon>
        <taxon>Gunneridae</taxon>
        <taxon>Pentapetalae</taxon>
        <taxon>asterids</taxon>
        <taxon>campanulids</taxon>
        <taxon>Asterales</taxon>
        <taxon>Asteraceae</taxon>
        <taxon>Cichorioideae</taxon>
        <taxon>Cichorieae</taxon>
        <taxon>Cichoriinae</taxon>
        <taxon>Cichorium</taxon>
    </lineage>
</organism>
<dbReference type="EMBL" id="CM042015">
    <property type="protein sequence ID" value="KAI3711448.1"/>
    <property type="molecule type" value="Genomic_DNA"/>
</dbReference>